<dbReference type="Proteomes" id="UP000092503">
    <property type="component" value="Unassembled WGS sequence"/>
</dbReference>
<dbReference type="PANTHER" id="PTHR46889">
    <property type="entry name" value="TRANSPOSASE INSF FOR INSERTION SEQUENCE IS3B-RELATED"/>
    <property type="match status" value="1"/>
</dbReference>
<reference evidence="2 3" key="1">
    <citation type="submission" date="2016-06" db="EMBL/GenBank/DDBJ databases">
        <authorList>
            <person name="Kjaerup R.B."/>
            <person name="Dalgaard T.S."/>
            <person name="Juul-Madsen H.R."/>
        </authorList>
    </citation>
    <scope>NUCLEOTIDE SEQUENCE [LARGE SCALE GENOMIC DNA]</scope>
    <source>
        <strain evidence="2">LMG947</strain>
    </source>
</reference>
<protein>
    <submittedName>
        <fullName evidence="2">ISxac3 transposase</fullName>
    </submittedName>
</protein>
<accession>A0A1C3NM94</accession>
<name>A0A1C3NM94_9XANT</name>
<evidence type="ECO:0000313" key="3">
    <source>
        <dbReference type="Proteomes" id="UP000092503"/>
    </source>
</evidence>
<evidence type="ECO:0000259" key="1">
    <source>
        <dbReference type="Pfam" id="PF13276"/>
    </source>
</evidence>
<dbReference type="STRING" id="56449.XBLMG947_2233"/>
<dbReference type="InterPro" id="IPR050900">
    <property type="entry name" value="Transposase_IS3/IS150/IS904"/>
</dbReference>
<proteinExistence type="predicted"/>
<gene>
    <name evidence="2" type="ORF">XBLMG947_2233</name>
</gene>
<dbReference type="InterPro" id="IPR025948">
    <property type="entry name" value="HTH-like_dom"/>
</dbReference>
<dbReference type="EMBL" id="FLTX01000035">
    <property type="protein sequence ID" value="SBV51444.1"/>
    <property type="molecule type" value="Genomic_DNA"/>
</dbReference>
<dbReference type="Pfam" id="PF13276">
    <property type="entry name" value="HTH_21"/>
    <property type="match status" value="1"/>
</dbReference>
<dbReference type="AlphaFoldDB" id="A0A1C3NM94"/>
<feature type="domain" description="HTH-like" evidence="1">
    <location>
        <begin position="38"/>
        <end position="91"/>
    </location>
</feature>
<organism evidence="2 3">
    <name type="scientific">Xanthomonas bromi</name>
    <dbReference type="NCBI Taxonomy" id="56449"/>
    <lineage>
        <taxon>Bacteria</taxon>
        <taxon>Pseudomonadati</taxon>
        <taxon>Pseudomonadota</taxon>
        <taxon>Gammaproteobacteria</taxon>
        <taxon>Lysobacterales</taxon>
        <taxon>Lysobacteraceae</taxon>
        <taxon>Xanthomonas</taxon>
    </lineage>
</organism>
<evidence type="ECO:0000313" key="2">
    <source>
        <dbReference type="EMBL" id="SBV51444.1"/>
    </source>
</evidence>
<sequence length="210" mass="23748">MQSHRGECRLCAMCRVLRVNRAGYDAWLKSPKSERAREDERLLGLIKRQWLASGSVYGHRKITKDLRDLAERCSGRRVHRPMRSEGVRAQVGDARKPRFHGGAGCAAAANLLDRQFEVTVPGMVWASDFTFITLGISLATFAGWLAGLGCEATGIAHWLSPRNSTRKLYSTLRVGREALVRRWPMEPVSRWLARLRALHDPVRDQMTLVL</sequence>
<dbReference type="PANTHER" id="PTHR46889:SF4">
    <property type="entry name" value="TRANSPOSASE INSO FOR INSERTION SEQUENCE ELEMENT IS911B-RELATED"/>
    <property type="match status" value="1"/>
</dbReference>